<dbReference type="EMBL" id="MU393528">
    <property type="protein sequence ID" value="KAI4862330.1"/>
    <property type="molecule type" value="Genomic_DNA"/>
</dbReference>
<comment type="caution">
    <text evidence="1">The sequence shown here is derived from an EMBL/GenBank/DDBJ whole genome shotgun (WGS) entry which is preliminary data.</text>
</comment>
<accession>A0ACB9YSC5</accession>
<evidence type="ECO:0000313" key="1">
    <source>
        <dbReference type="EMBL" id="KAI4862330.1"/>
    </source>
</evidence>
<organism evidence="1 2">
    <name type="scientific">Hypoxylon rubiginosum</name>
    <dbReference type="NCBI Taxonomy" id="110542"/>
    <lineage>
        <taxon>Eukaryota</taxon>
        <taxon>Fungi</taxon>
        <taxon>Dikarya</taxon>
        <taxon>Ascomycota</taxon>
        <taxon>Pezizomycotina</taxon>
        <taxon>Sordariomycetes</taxon>
        <taxon>Xylariomycetidae</taxon>
        <taxon>Xylariales</taxon>
        <taxon>Hypoxylaceae</taxon>
        <taxon>Hypoxylon</taxon>
    </lineage>
</organism>
<gene>
    <name evidence="1" type="ORF">F4820DRAFT_463704</name>
</gene>
<evidence type="ECO:0000313" key="2">
    <source>
        <dbReference type="Proteomes" id="UP001497700"/>
    </source>
</evidence>
<name>A0ACB9YSC5_9PEZI</name>
<protein>
    <submittedName>
        <fullName evidence="1">Uncharacterized protein</fullName>
    </submittedName>
</protein>
<dbReference type="Proteomes" id="UP001497700">
    <property type="component" value="Unassembled WGS sequence"/>
</dbReference>
<keyword evidence="2" id="KW-1185">Reference proteome</keyword>
<sequence>MADYEPLDGGEAKEWLRENRAEVNAYLRRRIKYFERVGCFACADPAEGAILVVILQQHCPYRPGAEMRNEGVDEDVDAVLEGFYVTPGYTLYAAFANVVVVKRDPTARSGYAAVSWPSTIIAPGGQYGDKEHRSRLVLPEIPEGHDELATGSLVIPSRDWSESSSESSD</sequence>
<proteinExistence type="predicted"/>
<reference evidence="1 2" key="1">
    <citation type="journal article" date="2022" name="New Phytol.">
        <title>Ecological generalism drives hyperdiversity of secondary metabolite gene clusters in xylarialean endophytes.</title>
        <authorList>
            <person name="Franco M.E.E."/>
            <person name="Wisecaver J.H."/>
            <person name="Arnold A.E."/>
            <person name="Ju Y.M."/>
            <person name="Slot J.C."/>
            <person name="Ahrendt S."/>
            <person name="Moore L.P."/>
            <person name="Eastman K.E."/>
            <person name="Scott K."/>
            <person name="Konkel Z."/>
            <person name="Mondo S.J."/>
            <person name="Kuo A."/>
            <person name="Hayes R.D."/>
            <person name="Haridas S."/>
            <person name="Andreopoulos B."/>
            <person name="Riley R."/>
            <person name="LaButti K."/>
            <person name="Pangilinan J."/>
            <person name="Lipzen A."/>
            <person name="Amirebrahimi M."/>
            <person name="Yan J."/>
            <person name="Adam C."/>
            <person name="Keymanesh K."/>
            <person name="Ng V."/>
            <person name="Louie K."/>
            <person name="Northen T."/>
            <person name="Drula E."/>
            <person name="Henrissat B."/>
            <person name="Hsieh H.M."/>
            <person name="Youens-Clark K."/>
            <person name="Lutzoni F."/>
            <person name="Miadlikowska J."/>
            <person name="Eastwood D.C."/>
            <person name="Hamelin R.C."/>
            <person name="Grigoriev I.V."/>
            <person name="U'Ren J.M."/>
        </authorList>
    </citation>
    <scope>NUCLEOTIDE SEQUENCE [LARGE SCALE GENOMIC DNA]</scope>
    <source>
        <strain evidence="1 2">CBS 119005</strain>
    </source>
</reference>